<keyword evidence="10 11" id="KW-0998">Cell outer membrane</keyword>
<comment type="subcellular location">
    <subcellularLocation>
        <location evidence="1 11">Cell outer membrane</location>
        <topology evidence="1 11">Multi-pass membrane protein</topology>
    </subcellularLocation>
</comment>
<dbReference type="Gene3D" id="2.40.170.20">
    <property type="entry name" value="TonB-dependent receptor, beta-barrel domain"/>
    <property type="match status" value="1"/>
</dbReference>
<gene>
    <name evidence="17" type="ORF">GCM10023211_20070</name>
</gene>
<evidence type="ECO:0000256" key="13">
    <source>
        <dbReference type="RuleBase" id="RU003357"/>
    </source>
</evidence>
<evidence type="ECO:0000256" key="14">
    <source>
        <dbReference type="SAM" id="SignalP"/>
    </source>
</evidence>
<comment type="caution">
    <text evidence="17">The sequence shown here is derived from an EMBL/GenBank/DDBJ whole genome shotgun (WGS) entry which is preliminary data.</text>
</comment>
<dbReference type="PANTHER" id="PTHR30069">
    <property type="entry name" value="TONB-DEPENDENT OUTER MEMBRANE RECEPTOR"/>
    <property type="match status" value="1"/>
</dbReference>
<dbReference type="Pfam" id="PF00593">
    <property type="entry name" value="TonB_dep_Rec_b-barrel"/>
    <property type="match status" value="1"/>
</dbReference>
<dbReference type="RefSeq" id="WP_345491783.1">
    <property type="nucleotide sequence ID" value="NZ_BAABHY010000005.1"/>
</dbReference>
<protein>
    <submittedName>
        <fullName evidence="17">TonB-dependent receptor</fullName>
    </submittedName>
</protein>
<dbReference type="Proteomes" id="UP001500171">
    <property type="component" value="Unassembled WGS sequence"/>
</dbReference>
<dbReference type="CDD" id="cd01347">
    <property type="entry name" value="ligand_gated_channel"/>
    <property type="match status" value="1"/>
</dbReference>
<keyword evidence="6 14" id="KW-0732">Signal</keyword>
<dbReference type="Gene3D" id="2.170.130.10">
    <property type="entry name" value="TonB-dependent receptor, plug domain"/>
    <property type="match status" value="1"/>
</dbReference>
<evidence type="ECO:0000256" key="5">
    <source>
        <dbReference type="ARBA" id="ARBA00022692"/>
    </source>
</evidence>
<evidence type="ECO:0000256" key="12">
    <source>
        <dbReference type="PROSITE-ProRule" id="PRU10144"/>
    </source>
</evidence>
<organism evidence="17 18">
    <name type="scientific">Orbus sasakiae</name>
    <dbReference type="NCBI Taxonomy" id="1078475"/>
    <lineage>
        <taxon>Bacteria</taxon>
        <taxon>Pseudomonadati</taxon>
        <taxon>Pseudomonadota</taxon>
        <taxon>Gammaproteobacteria</taxon>
        <taxon>Orbales</taxon>
        <taxon>Orbaceae</taxon>
        <taxon>Orbus</taxon>
    </lineage>
</organism>
<evidence type="ECO:0000259" key="15">
    <source>
        <dbReference type="Pfam" id="PF00593"/>
    </source>
</evidence>
<evidence type="ECO:0000313" key="18">
    <source>
        <dbReference type="Proteomes" id="UP001500171"/>
    </source>
</evidence>
<feature type="domain" description="TonB-dependent receptor-like beta-barrel" evidence="15">
    <location>
        <begin position="262"/>
        <end position="737"/>
    </location>
</feature>
<dbReference type="InterPro" id="IPR012910">
    <property type="entry name" value="Plug_dom"/>
</dbReference>
<sequence>MKQYNSNKFKYNKVLTALICCFPFLSYAKEQHIDKPNGESTQDTIMVSVSDLPLLNKDGVRDINIDDDIPNDFGSIIRYQTLISAPNASQGASSSGFDRGGYKGYNIRGLEGNRVAIDVNGIPLPDATSRSYGSRSGKDTFGIGRDYVDPYMYRQLVIDSGTSSATKSNGTIGGSVSFLSKTANDYLTTDKTTYVGYQSGYNSTNKGFHNGLTFAGKDGEFDGLLVLSRRDYKESKINNDITPYPNVSHSNAVLLRGGWQANPEHLFVTTFDYYSRSSRDDYAYWKINRNPALNTKIDAKQKGETKRYSYDLAYNWSPSSPYFDGIDSRLFYQRTKANDKSIIFDSLPPYQLVDSAFNTDVFGFESKSGFQTNLQHITFGISGLISSTERPFWQENLSNPRDAIMQPEADSKRYRMEAFVKDQFNFSLHNNLLTVEPGLRLIYQKTKAVHLDKMSSSVVTEQDLETLYGKTHSDHFLSPSLLINYQLSDGANIYAKYQRGIQFPNAGQLYGSWNLNQNGLPPTLQYAFIGNIDLEPETSHAFEIGYTGDITAGIEVGASLFYNKYKNFIASNRYNRLTHPDMFDRVPSHIGTIFKTENRDAAYIYGLEFNTKIDFSVWSETLSGFDTVIAIGYSKGKSKSSYSGDEYVDLESIAPLKAVIGLNWNSPQKDYGASIVTTLQKGKQAKDSGRENYNNTSSSVLAPAVTYYRIPGYGMIDLSAYWQITKTVRVNGGIYNLTDKRYWNYSNSHSLTQSGYPSDKENFLLSTQPGRTFYLGMNIDF</sequence>
<dbReference type="InterPro" id="IPR000531">
    <property type="entry name" value="Beta-barrel_TonB"/>
</dbReference>
<keyword evidence="18" id="KW-1185">Reference proteome</keyword>
<dbReference type="InterPro" id="IPR010917">
    <property type="entry name" value="TonB_rcpt_CS"/>
</dbReference>
<keyword evidence="9 17" id="KW-0675">Receptor</keyword>
<evidence type="ECO:0000313" key="17">
    <source>
        <dbReference type="EMBL" id="GAA5112815.1"/>
    </source>
</evidence>
<dbReference type="InterPro" id="IPR039426">
    <property type="entry name" value="TonB-dep_rcpt-like"/>
</dbReference>
<dbReference type="PROSITE" id="PS01156">
    <property type="entry name" value="TONB_DEPENDENT_REC_2"/>
    <property type="match status" value="1"/>
</dbReference>
<evidence type="ECO:0000256" key="3">
    <source>
        <dbReference type="ARBA" id="ARBA00022448"/>
    </source>
</evidence>
<feature type="domain" description="TonB-dependent receptor plug" evidence="16">
    <location>
        <begin position="89"/>
        <end position="174"/>
    </location>
</feature>
<dbReference type="InterPro" id="IPR036942">
    <property type="entry name" value="Beta-barrel_TonB_sf"/>
</dbReference>
<evidence type="ECO:0000256" key="7">
    <source>
        <dbReference type="ARBA" id="ARBA00023077"/>
    </source>
</evidence>
<evidence type="ECO:0000256" key="9">
    <source>
        <dbReference type="ARBA" id="ARBA00023170"/>
    </source>
</evidence>
<keyword evidence="5 11" id="KW-0812">Transmembrane</keyword>
<feature type="signal peptide" evidence="14">
    <location>
        <begin position="1"/>
        <end position="28"/>
    </location>
</feature>
<dbReference type="PROSITE" id="PS52016">
    <property type="entry name" value="TONB_DEPENDENT_REC_3"/>
    <property type="match status" value="1"/>
</dbReference>
<keyword evidence="8 11" id="KW-0472">Membrane</keyword>
<evidence type="ECO:0000256" key="10">
    <source>
        <dbReference type="ARBA" id="ARBA00023237"/>
    </source>
</evidence>
<comment type="similarity">
    <text evidence="2">Belongs to the TonB-dependent receptor family. Hemoglobin/haptoglobin binding protein subfamily.</text>
</comment>
<feature type="chain" id="PRO_5047123113" evidence="14">
    <location>
        <begin position="29"/>
        <end position="781"/>
    </location>
</feature>
<dbReference type="EMBL" id="BAABHY010000005">
    <property type="protein sequence ID" value="GAA5112815.1"/>
    <property type="molecule type" value="Genomic_DNA"/>
</dbReference>
<proteinExistence type="inferred from homology"/>
<feature type="short sequence motif" description="TonB C-terminal box" evidence="12">
    <location>
        <begin position="764"/>
        <end position="781"/>
    </location>
</feature>
<keyword evidence="7 13" id="KW-0798">TonB box</keyword>
<reference evidence="18" key="1">
    <citation type="journal article" date="2019" name="Int. J. Syst. Evol. Microbiol.">
        <title>The Global Catalogue of Microorganisms (GCM) 10K type strain sequencing project: providing services to taxonomists for standard genome sequencing and annotation.</title>
        <authorList>
            <consortium name="The Broad Institute Genomics Platform"/>
            <consortium name="The Broad Institute Genome Sequencing Center for Infectious Disease"/>
            <person name="Wu L."/>
            <person name="Ma J."/>
        </authorList>
    </citation>
    <scope>NUCLEOTIDE SEQUENCE [LARGE SCALE GENOMIC DNA]</scope>
    <source>
        <strain evidence="18">JCM 18050</strain>
    </source>
</reference>
<keyword evidence="4 11" id="KW-1134">Transmembrane beta strand</keyword>
<evidence type="ECO:0000256" key="6">
    <source>
        <dbReference type="ARBA" id="ARBA00022729"/>
    </source>
</evidence>
<evidence type="ECO:0000256" key="2">
    <source>
        <dbReference type="ARBA" id="ARBA00008143"/>
    </source>
</evidence>
<evidence type="ECO:0000259" key="16">
    <source>
        <dbReference type="Pfam" id="PF07715"/>
    </source>
</evidence>
<evidence type="ECO:0000256" key="11">
    <source>
        <dbReference type="PROSITE-ProRule" id="PRU01360"/>
    </source>
</evidence>
<accession>A0ABP9N9X1</accession>
<evidence type="ECO:0000256" key="4">
    <source>
        <dbReference type="ARBA" id="ARBA00022452"/>
    </source>
</evidence>
<keyword evidence="3 11" id="KW-0813">Transport</keyword>
<evidence type="ECO:0000256" key="1">
    <source>
        <dbReference type="ARBA" id="ARBA00004571"/>
    </source>
</evidence>
<evidence type="ECO:0000256" key="8">
    <source>
        <dbReference type="ARBA" id="ARBA00023136"/>
    </source>
</evidence>
<dbReference type="Pfam" id="PF07715">
    <property type="entry name" value="Plug"/>
    <property type="match status" value="1"/>
</dbReference>
<name>A0ABP9N9X1_9GAMM</name>
<dbReference type="PANTHER" id="PTHR30069:SF29">
    <property type="entry name" value="HEMOGLOBIN AND HEMOGLOBIN-HAPTOGLOBIN-BINDING PROTEIN 1-RELATED"/>
    <property type="match status" value="1"/>
</dbReference>
<dbReference type="InterPro" id="IPR037066">
    <property type="entry name" value="Plug_dom_sf"/>
</dbReference>
<dbReference type="SUPFAM" id="SSF56935">
    <property type="entry name" value="Porins"/>
    <property type="match status" value="1"/>
</dbReference>